<organism evidence="1 2">
    <name type="scientific">Paenibacillus chartarius</name>
    <dbReference type="NCBI Taxonomy" id="747481"/>
    <lineage>
        <taxon>Bacteria</taxon>
        <taxon>Bacillati</taxon>
        <taxon>Bacillota</taxon>
        <taxon>Bacilli</taxon>
        <taxon>Bacillales</taxon>
        <taxon>Paenibacillaceae</taxon>
        <taxon>Paenibacillus</taxon>
    </lineage>
</organism>
<dbReference type="PROSITE" id="PS51257">
    <property type="entry name" value="PROKAR_LIPOPROTEIN"/>
    <property type="match status" value="1"/>
</dbReference>
<proteinExistence type="predicted"/>
<evidence type="ECO:0008006" key="3">
    <source>
        <dbReference type="Google" id="ProtNLM"/>
    </source>
</evidence>
<accession>A0ABV6DLA3</accession>
<comment type="caution">
    <text evidence="1">The sequence shown here is derived from an EMBL/GenBank/DDBJ whole genome shotgun (WGS) entry which is preliminary data.</text>
</comment>
<evidence type="ECO:0000313" key="1">
    <source>
        <dbReference type="EMBL" id="MFC0213431.1"/>
    </source>
</evidence>
<keyword evidence="2" id="KW-1185">Reference proteome</keyword>
<dbReference type="RefSeq" id="WP_377470744.1">
    <property type="nucleotide sequence ID" value="NZ_JBHLWN010000050.1"/>
</dbReference>
<dbReference type="Proteomes" id="UP001589776">
    <property type="component" value="Unassembled WGS sequence"/>
</dbReference>
<gene>
    <name evidence="1" type="ORF">ACFFK0_13360</name>
</gene>
<dbReference type="Gene3D" id="2.40.50.870">
    <property type="entry name" value="Protein of unknown function (DUF3299)"/>
    <property type="match status" value="1"/>
</dbReference>
<protein>
    <recommendedName>
        <fullName evidence="3">DUF3299 domain-containing protein</fullName>
    </recommendedName>
</protein>
<sequence>MKKAIVLFTAGAMLLIGGCGQKPDPASSASAAGSAAPAASAAAAASSAGSSSKSASTAPQQTARSGPAGLTEISFKQFFTPSDNGTGQVTEWMKQLNGKKVGIKGYMTELTPIDDRFIYLVPQAGSLCPFCSADNPQYLEAIAVYIPKGDKFQFTKEMVWAFGTLEVGEQIDERTGLISMFRLKAETLETYQAR</sequence>
<dbReference type="EMBL" id="JBHLWN010000050">
    <property type="protein sequence ID" value="MFC0213431.1"/>
    <property type="molecule type" value="Genomic_DNA"/>
</dbReference>
<reference evidence="1 2" key="1">
    <citation type="submission" date="2024-09" db="EMBL/GenBank/DDBJ databases">
        <authorList>
            <person name="Sun Q."/>
            <person name="Mori K."/>
        </authorList>
    </citation>
    <scope>NUCLEOTIDE SEQUENCE [LARGE SCALE GENOMIC DNA]</scope>
    <source>
        <strain evidence="1 2">CCM 7759</strain>
    </source>
</reference>
<name>A0ABV6DLA3_9BACL</name>
<evidence type="ECO:0000313" key="2">
    <source>
        <dbReference type="Proteomes" id="UP001589776"/>
    </source>
</evidence>